<comment type="caution">
    <text evidence="2">The sequence shown here is derived from an EMBL/GenBank/DDBJ whole genome shotgun (WGS) entry which is preliminary data.</text>
</comment>
<keyword evidence="3" id="KW-1185">Reference proteome</keyword>
<sequence length="81" mass="8533">MTDISEDVLVLVAAMAPDTAGEPDLSSALVGDLGYTSLRLLELSIAVERAFGLPQLNPEVLIGVSTVGDLVDLVRAQKERP</sequence>
<evidence type="ECO:0000313" key="3">
    <source>
        <dbReference type="Proteomes" id="UP000708347"/>
    </source>
</evidence>
<accession>A0ABX2JTG4</accession>
<dbReference type="Proteomes" id="UP000708347">
    <property type="component" value="Unassembled WGS sequence"/>
</dbReference>
<dbReference type="PROSITE" id="PS50075">
    <property type="entry name" value="CARRIER"/>
    <property type="match status" value="1"/>
</dbReference>
<dbReference type="Gene3D" id="1.10.1200.10">
    <property type="entry name" value="ACP-like"/>
    <property type="match status" value="1"/>
</dbReference>
<dbReference type="SUPFAM" id="SSF47336">
    <property type="entry name" value="ACP-like"/>
    <property type="match status" value="1"/>
</dbReference>
<dbReference type="RefSeq" id="WP_174398801.1">
    <property type="nucleotide sequence ID" value="NZ_VBSB01000010.1"/>
</dbReference>
<dbReference type="InterPro" id="IPR009081">
    <property type="entry name" value="PP-bd_ACP"/>
</dbReference>
<feature type="domain" description="Carrier" evidence="1">
    <location>
        <begin position="1"/>
        <end position="78"/>
    </location>
</feature>
<dbReference type="InterPro" id="IPR036736">
    <property type="entry name" value="ACP-like_sf"/>
</dbReference>
<dbReference type="Pfam" id="PF00550">
    <property type="entry name" value="PP-binding"/>
    <property type="match status" value="1"/>
</dbReference>
<proteinExistence type="predicted"/>
<protein>
    <submittedName>
        <fullName evidence="2">Acyl carrier protein</fullName>
    </submittedName>
</protein>
<evidence type="ECO:0000259" key="1">
    <source>
        <dbReference type="PROSITE" id="PS50075"/>
    </source>
</evidence>
<organism evidence="2 3">
    <name type="scientific">Mycolicibacterium sphagni</name>
    <dbReference type="NCBI Taxonomy" id="1786"/>
    <lineage>
        <taxon>Bacteria</taxon>
        <taxon>Bacillati</taxon>
        <taxon>Actinomycetota</taxon>
        <taxon>Actinomycetes</taxon>
        <taxon>Mycobacteriales</taxon>
        <taxon>Mycobacteriaceae</taxon>
        <taxon>Mycolicibacterium</taxon>
    </lineage>
</organism>
<evidence type="ECO:0000313" key="2">
    <source>
        <dbReference type="EMBL" id="NTY60984.1"/>
    </source>
</evidence>
<gene>
    <name evidence="2" type="ORF">FEG63_15670</name>
</gene>
<dbReference type="EMBL" id="VBSB01000010">
    <property type="protein sequence ID" value="NTY60984.1"/>
    <property type="molecule type" value="Genomic_DNA"/>
</dbReference>
<reference evidence="2 3" key="1">
    <citation type="submission" date="2019-05" db="EMBL/GenBank/DDBJ databases">
        <title>Mycolicibacterium sphagni ENV482 genome assembly.</title>
        <authorList>
            <person name="Chen W."/>
            <person name="Faulkner N.W."/>
            <person name="Hyman M.R."/>
        </authorList>
    </citation>
    <scope>NUCLEOTIDE SEQUENCE [LARGE SCALE GENOMIC DNA]</scope>
    <source>
        <strain evidence="2 3">ENV482</strain>
    </source>
</reference>
<name>A0ABX2JTG4_9MYCO</name>